<evidence type="ECO:0000313" key="2">
    <source>
        <dbReference type="Proteomes" id="UP000694920"/>
    </source>
</evidence>
<evidence type="ECO:0000313" key="3">
    <source>
        <dbReference type="RefSeq" id="XP_024945779.1"/>
    </source>
</evidence>
<evidence type="ECO:0000256" key="1">
    <source>
        <dbReference type="SAM" id="Phobius"/>
    </source>
</evidence>
<feature type="transmembrane region" description="Helical" evidence="1">
    <location>
        <begin position="109"/>
        <end position="134"/>
    </location>
</feature>
<organism evidence="2 3">
    <name type="scientific">Cephus cinctus</name>
    <name type="common">Wheat stem sawfly</name>
    <dbReference type="NCBI Taxonomy" id="211228"/>
    <lineage>
        <taxon>Eukaryota</taxon>
        <taxon>Metazoa</taxon>
        <taxon>Ecdysozoa</taxon>
        <taxon>Arthropoda</taxon>
        <taxon>Hexapoda</taxon>
        <taxon>Insecta</taxon>
        <taxon>Pterygota</taxon>
        <taxon>Neoptera</taxon>
        <taxon>Endopterygota</taxon>
        <taxon>Hymenoptera</taxon>
        <taxon>Cephoidea</taxon>
        <taxon>Cephidae</taxon>
        <taxon>Cephus</taxon>
    </lineage>
</organism>
<feature type="transmembrane region" description="Helical" evidence="1">
    <location>
        <begin position="12"/>
        <end position="29"/>
    </location>
</feature>
<proteinExistence type="predicted"/>
<name>A0AAJ7RSA5_CEPCN</name>
<reference evidence="3" key="1">
    <citation type="submission" date="2025-08" db="UniProtKB">
        <authorList>
            <consortium name="RefSeq"/>
        </authorList>
    </citation>
    <scope>IDENTIFICATION</scope>
</reference>
<dbReference type="GeneID" id="107272731"/>
<keyword evidence="1" id="KW-0472">Membrane</keyword>
<dbReference type="Proteomes" id="UP000694920">
    <property type="component" value="Unplaced"/>
</dbReference>
<protein>
    <submittedName>
        <fullName evidence="3">Uncharacterized protein LOC107272731</fullName>
    </submittedName>
</protein>
<dbReference type="AlphaFoldDB" id="A0AAJ7RSA5"/>
<dbReference type="KEGG" id="ccin:107272731"/>
<accession>A0AAJ7RSA5</accession>
<sequence>MFGFKKARGNFALILFCGYFNLLVANNHVKLFPNEIRSLSELPLDKLLQIKSSFIDTDVPIKVERKKDRKSVSTLPAALPLKRSEKKPNRRYEDHYYEEKGKDSKISKIFQLAITTLSFLAFGGYLLALIIAGIRRNAVAAPNSNVIFLSNLQNLQKYKRPKRNYIFLDPMANDFDTERLYKGMIMLSRGYALYN</sequence>
<keyword evidence="2" id="KW-1185">Reference proteome</keyword>
<keyword evidence="1" id="KW-1133">Transmembrane helix</keyword>
<dbReference type="RefSeq" id="XP_024945779.1">
    <property type="nucleotide sequence ID" value="XM_025090011.1"/>
</dbReference>
<gene>
    <name evidence="3" type="primary">LOC107272731</name>
</gene>
<keyword evidence="1" id="KW-0812">Transmembrane</keyword>